<dbReference type="Proteomes" id="UP000799424">
    <property type="component" value="Unassembled WGS sequence"/>
</dbReference>
<keyword evidence="2" id="KW-1185">Reference proteome</keyword>
<dbReference type="EMBL" id="MU006226">
    <property type="protein sequence ID" value="KAF2826482.1"/>
    <property type="molecule type" value="Genomic_DNA"/>
</dbReference>
<sequence>MAIALAIFATPGSKPCASDYQTLRLHDVNIRSSSPSLFSFKLVISTADLPSSFRTSSTPPTLQSASLVCSVQQITFRAYWLLNHCALTQ</sequence>
<organism evidence="1 2">
    <name type="scientific">Ophiobolus disseminans</name>
    <dbReference type="NCBI Taxonomy" id="1469910"/>
    <lineage>
        <taxon>Eukaryota</taxon>
        <taxon>Fungi</taxon>
        <taxon>Dikarya</taxon>
        <taxon>Ascomycota</taxon>
        <taxon>Pezizomycotina</taxon>
        <taxon>Dothideomycetes</taxon>
        <taxon>Pleosporomycetidae</taxon>
        <taxon>Pleosporales</taxon>
        <taxon>Pleosporineae</taxon>
        <taxon>Phaeosphaeriaceae</taxon>
        <taxon>Ophiobolus</taxon>
    </lineage>
</organism>
<gene>
    <name evidence="1" type="ORF">CC86DRAFT_370466</name>
</gene>
<dbReference type="AlphaFoldDB" id="A0A6A6ZZI9"/>
<name>A0A6A6ZZI9_9PLEO</name>
<accession>A0A6A6ZZI9</accession>
<evidence type="ECO:0000313" key="1">
    <source>
        <dbReference type="EMBL" id="KAF2826482.1"/>
    </source>
</evidence>
<reference evidence="1" key="1">
    <citation type="journal article" date="2020" name="Stud. Mycol.">
        <title>101 Dothideomycetes genomes: a test case for predicting lifestyles and emergence of pathogens.</title>
        <authorList>
            <person name="Haridas S."/>
            <person name="Albert R."/>
            <person name="Binder M."/>
            <person name="Bloem J."/>
            <person name="Labutti K."/>
            <person name="Salamov A."/>
            <person name="Andreopoulos B."/>
            <person name="Baker S."/>
            <person name="Barry K."/>
            <person name="Bills G."/>
            <person name="Bluhm B."/>
            <person name="Cannon C."/>
            <person name="Castanera R."/>
            <person name="Culley D."/>
            <person name="Daum C."/>
            <person name="Ezra D."/>
            <person name="Gonzalez J."/>
            <person name="Henrissat B."/>
            <person name="Kuo A."/>
            <person name="Liang C."/>
            <person name="Lipzen A."/>
            <person name="Lutzoni F."/>
            <person name="Magnuson J."/>
            <person name="Mondo S."/>
            <person name="Nolan M."/>
            <person name="Ohm R."/>
            <person name="Pangilinan J."/>
            <person name="Park H.-J."/>
            <person name="Ramirez L."/>
            <person name="Alfaro M."/>
            <person name="Sun H."/>
            <person name="Tritt A."/>
            <person name="Yoshinaga Y."/>
            <person name="Zwiers L.-H."/>
            <person name="Turgeon B."/>
            <person name="Goodwin S."/>
            <person name="Spatafora J."/>
            <person name="Crous P."/>
            <person name="Grigoriev I."/>
        </authorList>
    </citation>
    <scope>NUCLEOTIDE SEQUENCE</scope>
    <source>
        <strain evidence="1">CBS 113818</strain>
    </source>
</reference>
<protein>
    <submittedName>
        <fullName evidence="1">Uncharacterized protein</fullName>
    </submittedName>
</protein>
<evidence type="ECO:0000313" key="2">
    <source>
        <dbReference type="Proteomes" id="UP000799424"/>
    </source>
</evidence>
<proteinExistence type="predicted"/>